<feature type="region of interest" description="Disordered" evidence="1">
    <location>
        <begin position="126"/>
        <end position="154"/>
    </location>
</feature>
<dbReference type="AlphaFoldDB" id="A0AAW1E3W4"/>
<comment type="caution">
    <text evidence="3">The sequence shown here is derived from an EMBL/GenBank/DDBJ whole genome shotgun (WGS) entry which is preliminary data.</text>
</comment>
<feature type="compositionally biased region" description="Polar residues" evidence="1">
    <location>
        <begin position="127"/>
        <end position="137"/>
    </location>
</feature>
<evidence type="ECO:0000256" key="1">
    <source>
        <dbReference type="SAM" id="MobiDB-lite"/>
    </source>
</evidence>
<proteinExistence type="predicted"/>
<evidence type="ECO:0000313" key="3">
    <source>
        <dbReference type="EMBL" id="KAK9517309.1"/>
    </source>
</evidence>
<reference evidence="3 4" key="1">
    <citation type="journal article" date="2024" name="Genome Biol. Evol.">
        <title>Chromosome-level genome assembly of the viviparous eelpout Zoarces viviparus.</title>
        <authorList>
            <person name="Fuhrmann N."/>
            <person name="Brasseur M.V."/>
            <person name="Bakowski C.E."/>
            <person name="Podsiadlowski L."/>
            <person name="Prost S."/>
            <person name="Krehenwinkel H."/>
            <person name="Mayer C."/>
        </authorList>
    </citation>
    <scope>NUCLEOTIDE SEQUENCE [LARGE SCALE GENOMIC DNA]</scope>
    <source>
        <strain evidence="3">NO-MEL_2022_Ind0_liver</strain>
    </source>
</reference>
<feature type="compositionally biased region" description="Low complexity" evidence="1">
    <location>
        <begin position="50"/>
        <end position="66"/>
    </location>
</feature>
<dbReference type="Proteomes" id="UP001488805">
    <property type="component" value="Unassembled WGS sequence"/>
</dbReference>
<feature type="chain" id="PRO_5043699224" evidence="2">
    <location>
        <begin position="17"/>
        <end position="207"/>
    </location>
</feature>
<dbReference type="PROSITE" id="PS51257">
    <property type="entry name" value="PROKAR_LIPOPROTEIN"/>
    <property type="match status" value="1"/>
</dbReference>
<feature type="signal peptide" evidence="2">
    <location>
        <begin position="1"/>
        <end position="16"/>
    </location>
</feature>
<accession>A0AAW1E3W4</accession>
<gene>
    <name evidence="3" type="ORF">VZT92_025192</name>
</gene>
<keyword evidence="4" id="KW-1185">Reference proteome</keyword>
<organism evidence="3 4">
    <name type="scientific">Zoarces viviparus</name>
    <name type="common">Viviparous eelpout</name>
    <name type="synonym">Blennius viviparus</name>
    <dbReference type="NCBI Taxonomy" id="48416"/>
    <lineage>
        <taxon>Eukaryota</taxon>
        <taxon>Metazoa</taxon>
        <taxon>Chordata</taxon>
        <taxon>Craniata</taxon>
        <taxon>Vertebrata</taxon>
        <taxon>Euteleostomi</taxon>
        <taxon>Actinopterygii</taxon>
        <taxon>Neopterygii</taxon>
        <taxon>Teleostei</taxon>
        <taxon>Neoteleostei</taxon>
        <taxon>Acanthomorphata</taxon>
        <taxon>Eupercaria</taxon>
        <taxon>Perciformes</taxon>
        <taxon>Cottioidei</taxon>
        <taxon>Zoarcales</taxon>
        <taxon>Zoarcidae</taxon>
        <taxon>Zoarcinae</taxon>
        <taxon>Zoarces</taxon>
    </lineage>
</organism>
<evidence type="ECO:0000256" key="2">
    <source>
        <dbReference type="SAM" id="SignalP"/>
    </source>
</evidence>
<name>A0AAW1E3W4_ZOAVI</name>
<dbReference type="InterPro" id="IPR009803">
    <property type="entry name" value="DUF1373"/>
</dbReference>
<feature type="region of interest" description="Disordered" evidence="1">
    <location>
        <begin position="181"/>
        <end position="207"/>
    </location>
</feature>
<evidence type="ECO:0000313" key="4">
    <source>
        <dbReference type="Proteomes" id="UP001488805"/>
    </source>
</evidence>
<dbReference type="EMBL" id="JBCEZU010000575">
    <property type="protein sequence ID" value="KAK9517309.1"/>
    <property type="molecule type" value="Genomic_DNA"/>
</dbReference>
<feature type="region of interest" description="Disordered" evidence="1">
    <location>
        <begin position="50"/>
        <end position="80"/>
    </location>
</feature>
<dbReference type="Pfam" id="PF07117">
    <property type="entry name" value="DUF1373"/>
    <property type="match status" value="1"/>
</dbReference>
<keyword evidence="2" id="KW-0732">Signal</keyword>
<sequence>MRVLWISFLLFGSVACFPMGKKYGANSAETSFMRQPLSLGSWFSGPGVSSDPDSSLPLPRLPNPSSHKATRHPAPQISSFSAGPGSFSSNAFAGGSTSFKDGHHNSPEVGAYAGFGYDRSAPDGSLGSASVGDSWSSEPADGYDAVEEIPEPVFSDVSDLEPVYSFSSRSRYQRGRAVLAQTRYNPGKPSRPSTQSGRAKAPTKGAF</sequence>
<protein>
    <submittedName>
        <fullName evidence="3">Uncharacterized protein</fullName>
    </submittedName>
</protein>